<feature type="domain" description="Glycoside hydrolase family 65 N-terminal" evidence="8">
    <location>
        <begin position="6"/>
        <end position="234"/>
    </location>
</feature>
<dbReference type="InterPro" id="IPR005195">
    <property type="entry name" value="Glyco_hydro_65_M"/>
</dbReference>
<feature type="active site" description="Proton donor" evidence="4">
    <location>
        <position position="468"/>
    </location>
</feature>
<dbReference type="PANTHER" id="PTHR11051:SF8">
    <property type="entry name" value="PROTEIN-GLUCOSYLGALACTOSYLHYDROXYLYSINE GLUCOSIDASE"/>
    <property type="match status" value="1"/>
</dbReference>
<dbReference type="EMBL" id="RZNY01000021">
    <property type="protein sequence ID" value="RUT43244.1"/>
    <property type="molecule type" value="Genomic_DNA"/>
</dbReference>
<evidence type="ECO:0000256" key="3">
    <source>
        <dbReference type="ARBA" id="ARBA00022679"/>
    </source>
</evidence>
<protein>
    <submittedName>
        <fullName evidence="9">Glycoside hydrolase family 65 protein</fullName>
    </submittedName>
</protein>
<dbReference type="GO" id="GO:0004553">
    <property type="term" value="F:hydrolase activity, hydrolyzing O-glycosyl compounds"/>
    <property type="evidence" value="ECO:0007669"/>
    <property type="project" value="TreeGrafter"/>
</dbReference>
<keyword evidence="9" id="KW-0378">Hydrolase</keyword>
<dbReference type="RefSeq" id="WP_127193966.1">
    <property type="nucleotide sequence ID" value="NZ_RZNY01000021.1"/>
</dbReference>
<dbReference type="Pfam" id="PF03632">
    <property type="entry name" value="Glyco_hydro_65m"/>
    <property type="match status" value="1"/>
</dbReference>
<feature type="domain" description="Glycoside hydrolase family 65 central catalytic" evidence="6">
    <location>
        <begin position="291"/>
        <end position="675"/>
    </location>
</feature>
<comment type="similarity">
    <text evidence="1">Belongs to the glycosyl hydrolase 65 family.</text>
</comment>
<dbReference type="InterPro" id="IPR037018">
    <property type="entry name" value="GH65_N"/>
</dbReference>
<evidence type="ECO:0000256" key="2">
    <source>
        <dbReference type="ARBA" id="ARBA00022676"/>
    </source>
</evidence>
<comment type="caution">
    <text evidence="9">The sequence shown here is derived from an EMBL/GenBank/DDBJ whole genome shotgun (WGS) entry which is preliminary data.</text>
</comment>
<dbReference type="Gene3D" id="2.70.98.40">
    <property type="entry name" value="Glycoside hydrolase, family 65, N-terminal domain"/>
    <property type="match status" value="1"/>
</dbReference>
<gene>
    <name evidence="9" type="ORF">EJP82_20730</name>
</gene>
<dbReference type="InterPro" id="IPR008928">
    <property type="entry name" value="6-hairpin_glycosidase_sf"/>
</dbReference>
<keyword evidence="2" id="KW-0328">Glycosyltransferase</keyword>
<dbReference type="InterPro" id="IPR011013">
    <property type="entry name" value="Gal_mutarotase_sf_dom"/>
</dbReference>
<keyword evidence="3" id="KW-0808">Transferase</keyword>
<dbReference type="GO" id="GO:0005975">
    <property type="term" value="P:carbohydrate metabolic process"/>
    <property type="evidence" value="ECO:0007669"/>
    <property type="project" value="InterPro"/>
</dbReference>
<dbReference type="Gene3D" id="2.60.420.10">
    <property type="entry name" value="Maltose phosphorylase, domain 3"/>
    <property type="match status" value="1"/>
</dbReference>
<dbReference type="OrthoDB" id="9758855at2"/>
<evidence type="ECO:0000259" key="6">
    <source>
        <dbReference type="Pfam" id="PF03632"/>
    </source>
</evidence>
<dbReference type="Proteomes" id="UP000279446">
    <property type="component" value="Unassembled WGS sequence"/>
</dbReference>
<evidence type="ECO:0000256" key="4">
    <source>
        <dbReference type="PIRSR" id="PIRSR036289-50"/>
    </source>
</evidence>
<sequence>MSWIVREDGFRKERITTNSNKFMIGNGYMGYRGTMEEFTKSELTATTLAGLYDKVGDKWREPVNAPNGLFTRIQCDGSVLSVLEAEPLEHEQELDMQHGLHRRKTTFSAKGDNRVTVLSERFCSAERLHLIVNRITIHCSKDCELLITTGIDGDVWDINGPHLERMVGQVEDNCLVMKGWTHELNQPVSVVEAIECNFGEKTIITEEQSIYRQIVVQYRAGEKYTFTKYVSVYTGMDEVENISLAAVQSSLEALRVGYAQLFLEQAVIWNRKWEMSDVTIEGDKEAQHALRYSMYQLHIIAPEQSEKVSIPARGLSGQVYKGAVFWDTEMFMLPFFLYTQPEVARNLMMYRVHTLDGARRKAAEYGFEGAFYAWESQETGDDACTLFNVNDVFTGRPMRTYFRDKQVHISADVVHGIWQYYTFTGDESILLDGGAEVIWECAKFFYSYAYYNSRKERYEVLDVTGPDEYHERVNNNAFTNMLVKQTLFVTIEVMKYLQNKNPERYEIILSKEQDGITLEQISHMYDHLYVPQPDQDNKLISQFDGYFKLEDVSLTELKSRIMNKNEYLGGGNGLATTTQILKQADVILMLHLFKDRFDQETKQANWKFYEPRTEHGSSLSSCIYALVASDIGSPDWAYPYFMRTATIDLTGESKQYVGDLYIGGTHPAANGGAWMAAVLGFAGLRYQGDDVIISPALPEKWTAIEFPLCVRGQSYKVCVSKEEVHITSHINNTNTMLFTICGQSITVPGGQEITAPYNCIIQT</sequence>
<accession>A0A3S1EDG8</accession>
<name>A0A3S1EDG8_9BACL</name>
<keyword evidence="10" id="KW-1185">Reference proteome</keyword>
<evidence type="ECO:0000256" key="5">
    <source>
        <dbReference type="PIRSR" id="PIRSR036289-51"/>
    </source>
</evidence>
<proteinExistence type="inferred from homology"/>
<dbReference type="GO" id="GO:0016757">
    <property type="term" value="F:glycosyltransferase activity"/>
    <property type="evidence" value="ECO:0007669"/>
    <property type="project" value="UniProtKB-KW"/>
</dbReference>
<reference evidence="9 10" key="1">
    <citation type="submission" date="2018-12" db="EMBL/GenBank/DDBJ databases">
        <authorList>
            <person name="Sun L."/>
            <person name="Chen Z."/>
        </authorList>
    </citation>
    <scope>NUCLEOTIDE SEQUENCE [LARGE SCALE GENOMIC DNA]</scope>
    <source>
        <strain evidence="9 10">DSM 15890</strain>
    </source>
</reference>
<feature type="domain" description="Glycoside hydrolase family 65 C-terminal" evidence="7">
    <location>
        <begin position="684"/>
        <end position="747"/>
    </location>
</feature>
<evidence type="ECO:0000313" key="10">
    <source>
        <dbReference type="Proteomes" id="UP000279446"/>
    </source>
</evidence>
<evidence type="ECO:0000259" key="7">
    <source>
        <dbReference type="Pfam" id="PF03633"/>
    </source>
</evidence>
<dbReference type="PIRSF" id="PIRSF036289">
    <property type="entry name" value="Glycosyl_hydrolase_malt_phosph"/>
    <property type="match status" value="1"/>
</dbReference>
<dbReference type="InterPro" id="IPR017045">
    <property type="entry name" value="Malt_Pase/Glycosyl_Hdrlase"/>
</dbReference>
<dbReference type="PANTHER" id="PTHR11051">
    <property type="entry name" value="GLYCOSYL HYDROLASE-RELATED"/>
    <property type="match status" value="1"/>
</dbReference>
<feature type="binding site" evidence="5">
    <location>
        <begin position="326"/>
        <end position="327"/>
    </location>
    <ligand>
        <name>substrate</name>
    </ligand>
</feature>
<evidence type="ECO:0000313" key="9">
    <source>
        <dbReference type="EMBL" id="RUT43244.1"/>
    </source>
</evidence>
<dbReference type="Gene3D" id="1.50.10.10">
    <property type="match status" value="1"/>
</dbReference>
<dbReference type="InterPro" id="IPR005194">
    <property type="entry name" value="Glyco_hydro_65_C"/>
</dbReference>
<dbReference type="GO" id="GO:0030246">
    <property type="term" value="F:carbohydrate binding"/>
    <property type="evidence" value="ECO:0007669"/>
    <property type="project" value="InterPro"/>
</dbReference>
<evidence type="ECO:0000256" key="1">
    <source>
        <dbReference type="ARBA" id="ARBA00006768"/>
    </source>
</evidence>
<dbReference type="Pfam" id="PF03633">
    <property type="entry name" value="Glyco_hydro_65C"/>
    <property type="match status" value="1"/>
</dbReference>
<dbReference type="InterPro" id="IPR012341">
    <property type="entry name" value="6hp_glycosidase-like_sf"/>
</dbReference>
<feature type="binding site" evidence="5">
    <location>
        <begin position="582"/>
        <end position="583"/>
    </location>
    <ligand>
        <name>substrate</name>
    </ligand>
</feature>
<organism evidence="9 10">
    <name type="scientific">Paenibacillus anaericanus</name>
    <dbReference type="NCBI Taxonomy" id="170367"/>
    <lineage>
        <taxon>Bacteria</taxon>
        <taxon>Bacillati</taxon>
        <taxon>Bacillota</taxon>
        <taxon>Bacilli</taxon>
        <taxon>Bacillales</taxon>
        <taxon>Paenibacillaceae</taxon>
        <taxon>Paenibacillus</taxon>
    </lineage>
</organism>
<dbReference type="Pfam" id="PF03636">
    <property type="entry name" value="Glyco_hydro_65N"/>
    <property type="match status" value="1"/>
</dbReference>
<evidence type="ECO:0000259" key="8">
    <source>
        <dbReference type="Pfam" id="PF03636"/>
    </source>
</evidence>
<dbReference type="SUPFAM" id="SSF74650">
    <property type="entry name" value="Galactose mutarotase-like"/>
    <property type="match status" value="1"/>
</dbReference>
<dbReference type="SUPFAM" id="SSF48208">
    <property type="entry name" value="Six-hairpin glycosidases"/>
    <property type="match status" value="1"/>
</dbReference>
<dbReference type="InterPro" id="IPR005196">
    <property type="entry name" value="Glyco_hydro_65_N"/>
</dbReference>
<dbReference type="AlphaFoldDB" id="A0A3S1EDG8"/>